<feature type="non-terminal residue" evidence="14">
    <location>
        <position position="426"/>
    </location>
</feature>
<reference evidence="14 15" key="1">
    <citation type="journal article" date="2017" name="Gigascience">
        <title>Draft genome of the honey bee ectoparasitic mite, Tropilaelaps mercedesae, is shaped by the parasitic life history.</title>
        <authorList>
            <person name="Dong X."/>
            <person name="Armstrong S.D."/>
            <person name="Xia D."/>
            <person name="Makepeace B.L."/>
            <person name="Darby A.C."/>
            <person name="Kadowaki T."/>
        </authorList>
    </citation>
    <scope>NUCLEOTIDE SEQUENCE [LARGE SCALE GENOMIC DNA]</scope>
    <source>
        <strain evidence="14">Wuxi-XJTLU</strain>
    </source>
</reference>
<dbReference type="GO" id="GO:0051301">
    <property type="term" value="P:cell division"/>
    <property type="evidence" value="ECO:0007669"/>
    <property type="project" value="UniProtKB-UniRule"/>
</dbReference>
<name>A0A1V9XJR9_9ACAR</name>
<sequence>MNRKSAGSRSDLAPRKSIRSRDSQIPSAGVPSSARRGLANRTVIDAARNSVGGGRVSFYTQVNQKDPRVMNDEFIQRTFSRIRDFLVQRRLNSEIVPSTNKLTLRQFENMLVTLFRFIDPTYNPPSGNQWLEHEVPILMDGYPHKVTKSMMQTVSSKPGPVVGILDYLLDLATAMECDPAEAIRLLSKEDGALQVETEELARSSFVKGLPVASPQLKEQVLDLCTRHKGIMDEAGIRAERERVRSAQQEAEAALQLLEEQLAERDSVEEEYQQLVEYLEQMKSRETSKKLDLERMHEEKTHLTQKIIEIDQLIGQTKTVVEGQPISVEEIRSMRTQSTELEDTRSSVLSNMRSTESELELVSSSVRTVKAELETVCGEISQLLDNGPWDGLRNFGRNDLIEAARKADEATVLLREMTQEFDLLSKK</sequence>
<feature type="region of interest" description="Disordered" evidence="12">
    <location>
        <begin position="1"/>
        <end position="36"/>
    </location>
</feature>
<evidence type="ECO:0000256" key="5">
    <source>
        <dbReference type="ARBA" id="ARBA00022838"/>
    </source>
</evidence>
<evidence type="ECO:0000259" key="13">
    <source>
        <dbReference type="Pfam" id="PF03801"/>
    </source>
</evidence>
<evidence type="ECO:0000256" key="2">
    <source>
        <dbReference type="ARBA" id="ARBA00022454"/>
    </source>
</evidence>
<dbReference type="OrthoDB" id="7459479at2759"/>
<dbReference type="GO" id="GO:0031262">
    <property type="term" value="C:Ndc80 complex"/>
    <property type="evidence" value="ECO:0007669"/>
    <property type="project" value="UniProtKB-UniRule"/>
</dbReference>
<keyword evidence="15" id="KW-1185">Reference proteome</keyword>
<dbReference type="STRING" id="418985.A0A1V9XJR9"/>
<keyword evidence="6 11" id="KW-0175">Coiled coil</keyword>
<dbReference type="PANTHER" id="PTHR10643:SF2">
    <property type="entry name" value="KINETOCHORE PROTEIN NDC80 HOMOLOG"/>
    <property type="match status" value="1"/>
</dbReference>
<organism evidence="14 15">
    <name type="scientific">Tropilaelaps mercedesae</name>
    <dbReference type="NCBI Taxonomy" id="418985"/>
    <lineage>
        <taxon>Eukaryota</taxon>
        <taxon>Metazoa</taxon>
        <taxon>Ecdysozoa</taxon>
        <taxon>Arthropoda</taxon>
        <taxon>Chelicerata</taxon>
        <taxon>Arachnida</taxon>
        <taxon>Acari</taxon>
        <taxon>Parasitiformes</taxon>
        <taxon>Mesostigmata</taxon>
        <taxon>Gamasina</taxon>
        <taxon>Dermanyssoidea</taxon>
        <taxon>Laelapidae</taxon>
        <taxon>Tropilaelaps</taxon>
    </lineage>
</organism>
<keyword evidence="2 10" id="KW-0158">Chromosome</keyword>
<gene>
    <name evidence="14" type="ORF">BIW11_03546</name>
</gene>
<dbReference type="InterPro" id="IPR038273">
    <property type="entry name" value="Ndc80_sf"/>
</dbReference>
<keyword evidence="4 10" id="KW-0498">Mitosis</keyword>
<evidence type="ECO:0000256" key="10">
    <source>
        <dbReference type="RuleBase" id="RU368072"/>
    </source>
</evidence>
<feature type="domain" description="Kinetochore protein Ndc80 CH" evidence="13">
    <location>
        <begin position="60"/>
        <end position="176"/>
    </location>
</feature>
<dbReference type="InParanoid" id="A0A1V9XJR9"/>
<evidence type="ECO:0000256" key="11">
    <source>
        <dbReference type="SAM" id="Coils"/>
    </source>
</evidence>
<comment type="subcellular location">
    <subcellularLocation>
        <location evidence="10">Chromosome</location>
        <location evidence="10">Centromere</location>
        <location evidence="10">Kinetochore</location>
    </subcellularLocation>
    <subcellularLocation>
        <location evidence="10">Nucleus</location>
    </subcellularLocation>
</comment>
<keyword evidence="3 10" id="KW-0132">Cell division</keyword>
<evidence type="ECO:0000256" key="8">
    <source>
        <dbReference type="ARBA" id="ARBA00023306"/>
    </source>
</evidence>
<dbReference type="GO" id="GO:0005634">
    <property type="term" value="C:nucleus"/>
    <property type="evidence" value="ECO:0007669"/>
    <property type="project" value="UniProtKB-SubCell"/>
</dbReference>
<dbReference type="InterPro" id="IPR055260">
    <property type="entry name" value="Ndc80_CH"/>
</dbReference>
<dbReference type="Gene3D" id="1.10.418.30">
    <property type="entry name" value="Ncd80 complex, Ncd80 subunit"/>
    <property type="match status" value="1"/>
</dbReference>
<proteinExistence type="inferred from homology"/>
<keyword evidence="8 10" id="KW-0131">Cell cycle</keyword>
<dbReference type="Pfam" id="PF03801">
    <property type="entry name" value="Ndc80_HEC"/>
    <property type="match status" value="1"/>
</dbReference>
<comment type="caution">
    <text evidence="14">The sequence shown here is derived from an EMBL/GenBank/DDBJ whole genome shotgun (WGS) entry which is preliminary data.</text>
</comment>
<protein>
    <recommendedName>
        <fullName evidence="10">Kinetochore protein NDC80</fullName>
    </recommendedName>
</protein>
<evidence type="ECO:0000256" key="6">
    <source>
        <dbReference type="ARBA" id="ARBA00023054"/>
    </source>
</evidence>
<evidence type="ECO:0000256" key="12">
    <source>
        <dbReference type="SAM" id="MobiDB-lite"/>
    </source>
</evidence>
<dbReference type="AlphaFoldDB" id="A0A1V9XJR9"/>
<dbReference type="EMBL" id="MNPL01009670">
    <property type="protein sequence ID" value="OQR73598.1"/>
    <property type="molecule type" value="Genomic_DNA"/>
</dbReference>
<dbReference type="InterPro" id="IPR005550">
    <property type="entry name" value="Kinetochore_Ndc80"/>
</dbReference>
<evidence type="ECO:0000313" key="15">
    <source>
        <dbReference type="Proteomes" id="UP000192247"/>
    </source>
</evidence>
<keyword evidence="9 10" id="KW-0137">Centromere</keyword>
<evidence type="ECO:0000256" key="9">
    <source>
        <dbReference type="ARBA" id="ARBA00023328"/>
    </source>
</evidence>
<accession>A0A1V9XJR9</accession>
<evidence type="ECO:0000313" key="14">
    <source>
        <dbReference type="EMBL" id="OQR73598.1"/>
    </source>
</evidence>
<dbReference type="GO" id="GO:0051315">
    <property type="term" value="P:attachment of mitotic spindle microtubules to kinetochore"/>
    <property type="evidence" value="ECO:0007669"/>
    <property type="project" value="UniProtKB-UniRule"/>
</dbReference>
<comment type="similarity">
    <text evidence="1 10">Belongs to the NDC80/HEC1 family.</text>
</comment>
<dbReference type="Proteomes" id="UP000192247">
    <property type="component" value="Unassembled WGS sequence"/>
</dbReference>
<comment type="function">
    <text evidence="10">Acts as a component of the essential kinetochore-associated NDC80 complex, which is required for chromosome segregation and spindle checkpoint activity.</text>
</comment>
<dbReference type="PANTHER" id="PTHR10643">
    <property type="entry name" value="KINETOCHORE PROTEIN NDC80"/>
    <property type="match status" value="1"/>
</dbReference>
<comment type="subunit">
    <text evidence="10">Component of the NDC80 complex.</text>
</comment>
<keyword evidence="5 10" id="KW-0995">Kinetochore</keyword>
<evidence type="ECO:0000256" key="7">
    <source>
        <dbReference type="ARBA" id="ARBA00023242"/>
    </source>
</evidence>
<evidence type="ECO:0000256" key="4">
    <source>
        <dbReference type="ARBA" id="ARBA00022776"/>
    </source>
</evidence>
<keyword evidence="7 10" id="KW-0539">Nucleus</keyword>
<feature type="coiled-coil region" evidence="11">
    <location>
        <begin position="236"/>
        <end position="284"/>
    </location>
</feature>
<evidence type="ECO:0000256" key="3">
    <source>
        <dbReference type="ARBA" id="ARBA00022618"/>
    </source>
</evidence>
<evidence type="ECO:0000256" key="1">
    <source>
        <dbReference type="ARBA" id="ARBA00007050"/>
    </source>
</evidence>